<dbReference type="Proteomes" id="UP000184693">
    <property type="component" value="Unassembled WGS sequence"/>
</dbReference>
<organism evidence="2 3">
    <name type="scientific">Paraburkholderia phenazinium</name>
    <dbReference type="NCBI Taxonomy" id="60549"/>
    <lineage>
        <taxon>Bacteria</taxon>
        <taxon>Pseudomonadati</taxon>
        <taxon>Pseudomonadota</taxon>
        <taxon>Betaproteobacteria</taxon>
        <taxon>Burkholderiales</taxon>
        <taxon>Burkholderiaceae</taxon>
        <taxon>Paraburkholderia</taxon>
    </lineage>
</organism>
<feature type="domain" description="Carrier" evidence="1">
    <location>
        <begin position="6"/>
        <end position="85"/>
    </location>
</feature>
<dbReference type="InterPro" id="IPR036736">
    <property type="entry name" value="ACP-like_sf"/>
</dbReference>
<protein>
    <submittedName>
        <fullName evidence="2">Acyl carrier protein</fullName>
    </submittedName>
</protein>
<dbReference type="RefSeq" id="WP_074264738.1">
    <property type="nucleotide sequence ID" value="NZ_FSRM01000001.1"/>
</dbReference>
<dbReference type="OrthoDB" id="3395095at2"/>
<evidence type="ECO:0000313" key="2">
    <source>
        <dbReference type="EMBL" id="SIO11846.1"/>
    </source>
</evidence>
<dbReference type="SUPFAM" id="SSF47336">
    <property type="entry name" value="ACP-like"/>
    <property type="match status" value="1"/>
</dbReference>
<proteinExistence type="predicted"/>
<sequence length="88" mass="9936">MNVSRQEIVERLRNIVATRLDVDISPDRIGLTDGFLSVVGIDSVGFIELRYQCEEEFGIRIDENDFVPDNFLNCDVLSGFLLTKLSAL</sequence>
<accession>A0A1N6GWF0</accession>
<evidence type="ECO:0000313" key="3">
    <source>
        <dbReference type="Proteomes" id="UP000184693"/>
    </source>
</evidence>
<dbReference type="Gene3D" id="1.10.1200.10">
    <property type="entry name" value="ACP-like"/>
    <property type="match status" value="1"/>
</dbReference>
<dbReference type="InterPro" id="IPR009081">
    <property type="entry name" value="PP-bd_ACP"/>
</dbReference>
<dbReference type="EMBL" id="FSRM01000001">
    <property type="protein sequence ID" value="SIO11846.1"/>
    <property type="molecule type" value="Genomic_DNA"/>
</dbReference>
<dbReference type="AlphaFoldDB" id="A0A1N6GWF0"/>
<evidence type="ECO:0000259" key="1">
    <source>
        <dbReference type="PROSITE" id="PS50075"/>
    </source>
</evidence>
<reference evidence="2 3" key="1">
    <citation type="submission" date="2016-11" db="EMBL/GenBank/DDBJ databases">
        <authorList>
            <person name="Jaros S."/>
            <person name="Januszkiewicz K."/>
            <person name="Wedrychowicz H."/>
        </authorList>
    </citation>
    <scope>NUCLEOTIDE SEQUENCE [LARGE SCALE GENOMIC DNA]</scope>
    <source>
        <strain evidence="2 3">GAS86</strain>
    </source>
</reference>
<dbReference type="PROSITE" id="PS50075">
    <property type="entry name" value="CARRIER"/>
    <property type="match status" value="1"/>
</dbReference>
<dbReference type="Pfam" id="PF00550">
    <property type="entry name" value="PP-binding"/>
    <property type="match status" value="1"/>
</dbReference>
<name>A0A1N6GWF0_9BURK</name>
<gene>
    <name evidence="2" type="ORF">SAMN05444168_2750</name>
</gene>